<sequence>MPDRPTTLPQQSHKTGQRDSHIRRPAGAGHIFELVPGGVNGGIERWGAQIGQVPMVVDIPFDLDQRLIGIGFTGESIKLKAALLNKLWKKIVDRYNSNGQNLNLFDGAVKKLIKKFLNYLNSLLGSILSGIPGGEAIKEIKEFLEEYADEEE</sequence>
<organism evidence="2 3">
    <name type="scientific">Mucilaginibacter ginsenosidivorax</name>
    <dbReference type="NCBI Taxonomy" id="862126"/>
    <lineage>
        <taxon>Bacteria</taxon>
        <taxon>Pseudomonadati</taxon>
        <taxon>Bacteroidota</taxon>
        <taxon>Sphingobacteriia</taxon>
        <taxon>Sphingobacteriales</taxon>
        <taxon>Sphingobacteriaceae</taxon>
        <taxon>Mucilaginibacter</taxon>
    </lineage>
</organism>
<gene>
    <name evidence="2" type="ORF">FSB76_13245</name>
</gene>
<accession>A0A5B8VZP4</accession>
<evidence type="ECO:0000313" key="3">
    <source>
        <dbReference type="Proteomes" id="UP000321362"/>
    </source>
</evidence>
<dbReference type="AlphaFoldDB" id="A0A5B8VZP4"/>
<dbReference type="Proteomes" id="UP000321362">
    <property type="component" value="Chromosome"/>
</dbReference>
<dbReference type="KEGG" id="mgk:FSB76_13245"/>
<feature type="region of interest" description="Disordered" evidence="1">
    <location>
        <begin position="1"/>
        <end position="22"/>
    </location>
</feature>
<keyword evidence="3" id="KW-1185">Reference proteome</keyword>
<evidence type="ECO:0000256" key="1">
    <source>
        <dbReference type="SAM" id="MobiDB-lite"/>
    </source>
</evidence>
<reference evidence="2 3" key="1">
    <citation type="journal article" date="2013" name="J. Microbiol.">
        <title>Mucilaginibacter ginsenosidivorax sp. nov., with ginsenoside converting activity isolated from sediment.</title>
        <authorList>
            <person name="Kim J.K."/>
            <person name="Choi T.E."/>
            <person name="Liu Q.M."/>
            <person name="Park H.Y."/>
            <person name="Yi T.H."/>
            <person name="Yoon M.H."/>
            <person name="Kim S.C."/>
            <person name="Im W.T."/>
        </authorList>
    </citation>
    <scope>NUCLEOTIDE SEQUENCE [LARGE SCALE GENOMIC DNA]</scope>
    <source>
        <strain evidence="2 3">KHI28</strain>
    </source>
</reference>
<dbReference type="EMBL" id="CP042437">
    <property type="protein sequence ID" value="QEC76863.1"/>
    <property type="molecule type" value="Genomic_DNA"/>
</dbReference>
<proteinExistence type="predicted"/>
<evidence type="ECO:0000313" key="2">
    <source>
        <dbReference type="EMBL" id="QEC76863.1"/>
    </source>
</evidence>
<dbReference type="RefSeq" id="WP_147054041.1">
    <property type="nucleotide sequence ID" value="NZ_CP042437.1"/>
</dbReference>
<name>A0A5B8VZP4_9SPHI</name>
<protein>
    <submittedName>
        <fullName evidence="2">Uncharacterized protein</fullName>
    </submittedName>
</protein>